<dbReference type="HOGENOM" id="CLU_625702_0_0_1"/>
<dbReference type="InterPro" id="IPR021858">
    <property type="entry name" value="Fun_TF"/>
</dbReference>
<dbReference type="Pfam" id="PF11951">
    <property type="entry name" value="Fungal_trans_2"/>
    <property type="match status" value="1"/>
</dbReference>
<reference evidence="2" key="1">
    <citation type="journal article" date="2007" name="Plant Cell">
        <title>Dothideomycete-plant interactions illuminated by genome sequencing and EST analysis of the wheat pathogen Stagonospora nodorum.</title>
        <authorList>
            <person name="Hane J.K."/>
            <person name="Lowe R.G."/>
            <person name="Solomon P.S."/>
            <person name="Tan K.C."/>
            <person name="Schoch C.L."/>
            <person name="Spatafora J.W."/>
            <person name="Crous P.W."/>
            <person name="Kodira C."/>
            <person name="Birren B.W."/>
            <person name="Galagan J.E."/>
            <person name="Torriani S.F."/>
            <person name="McDonald B.A."/>
            <person name="Oliver R.P."/>
        </authorList>
    </citation>
    <scope>NUCLEOTIDE SEQUENCE [LARGE SCALE GENOMIC DNA]</scope>
    <source>
        <strain evidence="2">SN15 / ATCC MYA-4574 / FGSC 10173</strain>
    </source>
</reference>
<dbReference type="eggNOG" id="ENOG502QRM1">
    <property type="taxonomic scope" value="Eukaryota"/>
</dbReference>
<dbReference type="STRING" id="321614.Q0U4E5"/>
<evidence type="ECO:0008006" key="3">
    <source>
        <dbReference type="Google" id="ProtNLM"/>
    </source>
</evidence>
<dbReference type="VEuPathDB" id="FungiDB:JI435_133690"/>
<dbReference type="OMA" id="RHTKCNE"/>
<dbReference type="Proteomes" id="UP000001055">
    <property type="component" value="Unassembled WGS sequence"/>
</dbReference>
<dbReference type="RefSeq" id="XP_001803579.1">
    <property type="nucleotide sequence ID" value="XM_001803527.1"/>
</dbReference>
<gene>
    <name evidence="1" type="ORF">SNOG_13369</name>
</gene>
<evidence type="ECO:0000313" key="2">
    <source>
        <dbReference type="Proteomes" id="UP000001055"/>
    </source>
</evidence>
<dbReference type="GO" id="GO:0001228">
    <property type="term" value="F:DNA-binding transcription activator activity, RNA polymerase II-specific"/>
    <property type="evidence" value="ECO:0000318"/>
    <property type="project" value="GO_Central"/>
</dbReference>
<organism evidence="1 2">
    <name type="scientific">Phaeosphaeria nodorum (strain SN15 / ATCC MYA-4574 / FGSC 10173)</name>
    <name type="common">Glume blotch fungus</name>
    <name type="synonym">Parastagonospora nodorum</name>
    <dbReference type="NCBI Taxonomy" id="321614"/>
    <lineage>
        <taxon>Eukaryota</taxon>
        <taxon>Fungi</taxon>
        <taxon>Dikarya</taxon>
        <taxon>Ascomycota</taxon>
        <taxon>Pezizomycotina</taxon>
        <taxon>Dothideomycetes</taxon>
        <taxon>Pleosporomycetidae</taxon>
        <taxon>Pleosporales</taxon>
        <taxon>Pleosporineae</taxon>
        <taxon>Phaeosphaeriaceae</taxon>
        <taxon>Parastagonospora</taxon>
    </lineage>
</organism>
<proteinExistence type="predicted"/>
<dbReference type="InParanoid" id="Q0U4E5"/>
<dbReference type="EMBL" id="CH445350">
    <property type="protein sequence ID" value="EAT79253.1"/>
    <property type="molecule type" value="Genomic_DNA"/>
</dbReference>
<sequence length="438" mass="48925">MGMNCVGFKMSPEVVEQLPSSCLRTPKLASSLGAIDWMWWLTYVNSGHSASPQTSPAAYVSPNEEKTGQVASNNFDLSIPDMRLLHHWTSKGYVALHPNLAKRSDVWQCAMVELGFEHPFLLHGILALSAIHKASFYMPGDRQELLSQADAHISRALDVMRTHLQTPSEETAIPMFVLSSVLLTYNFASVQERPDDPIGSVHHCFMLLNGIKVVIGTHWDRLKDNPSLAHFVAMSAPATLSILDKLAGDEQRPEILHLLELTELVLDAQDKQACTEAIKELHYVAVRCRHINTDRDDEYPFLWLWAARTSNHFFGLLAAHNPIACIIVVHFGALLAQARQVCLRNPLAEEIRQELEMCQSLRRISVTKLTFGHVQISASVEMHALAEPHNTSLSDLCLTQHTTQSADTLIRTMHSPPDGLDLALCFKRYSQDELTNAC</sequence>
<accession>Q0U4E5</accession>
<dbReference type="PANTHER" id="PTHR47784">
    <property type="entry name" value="STEROL UPTAKE CONTROL PROTEIN 2"/>
    <property type="match status" value="1"/>
</dbReference>
<name>Q0U4E5_PHANO</name>
<evidence type="ECO:0000313" key="1">
    <source>
        <dbReference type="EMBL" id="EAT79253.1"/>
    </source>
</evidence>
<dbReference type="InterPro" id="IPR053157">
    <property type="entry name" value="Sterol_Uptake_Regulator"/>
</dbReference>
<dbReference type="AlphaFoldDB" id="Q0U4E5"/>
<dbReference type="PANTHER" id="PTHR47784:SF4">
    <property type="entry name" value="ZN(II)2CYS6 TRANSCRIPTION FACTOR (EUROFUNG)"/>
    <property type="match status" value="1"/>
</dbReference>
<protein>
    <recommendedName>
        <fullName evidence="3">Transcription factor domain-containing protein</fullName>
    </recommendedName>
</protein>
<dbReference type="KEGG" id="pno:SNOG_13369"/>
<dbReference type="GeneID" id="5980496"/>
<dbReference type="GO" id="GO:0006357">
    <property type="term" value="P:regulation of transcription by RNA polymerase II"/>
    <property type="evidence" value="ECO:0000318"/>
    <property type="project" value="GO_Central"/>
</dbReference>